<sequence>MGMHIAKLGKNLETATTAYNAFVGSIESQVMSQAKRFETLNIDTGAKSIEPLPMVEASPRPLSKLKVEVETPALPEAAE</sequence>
<reference evidence="1 2" key="1">
    <citation type="journal article" date="2018" name="Nat. Biotechnol.">
        <title>A standardized bacterial taxonomy based on genome phylogeny substantially revises the tree of life.</title>
        <authorList>
            <person name="Parks D.H."/>
            <person name="Chuvochina M."/>
            <person name="Waite D.W."/>
            <person name="Rinke C."/>
            <person name="Skarshewski A."/>
            <person name="Chaumeil P.A."/>
            <person name="Hugenholtz P."/>
        </authorList>
    </citation>
    <scope>NUCLEOTIDE SEQUENCE [LARGE SCALE GENOMIC DNA]</scope>
    <source>
        <strain evidence="1">UBA9015</strain>
    </source>
</reference>
<name>A0A3D0W9B9_9SPHN</name>
<accession>A0A3D0W9B9</accession>
<dbReference type="Proteomes" id="UP000262699">
    <property type="component" value="Unassembled WGS sequence"/>
</dbReference>
<dbReference type="Pfam" id="PF02646">
    <property type="entry name" value="RmuC"/>
    <property type="match status" value="1"/>
</dbReference>
<gene>
    <name evidence="1" type="ORF">DEP91_04110</name>
</gene>
<dbReference type="InterPro" id="IPR003798">
    <property type="entry name" value="DNA_recombination_RmuC"/>
</dbReference>
<feature type="non-terminal residue" evidence="1">
    <location>
        <position position="1"/>
    </location>
</feature>
<comment type="caution">
    <text evidence="1">The sequence shown here is derived from an EMBL/GenBank/DDBJ whole genome shotgun (WGS) entry which is preliminary data.</text>
</comment>
<evidence type="ECO:0000313" key="1">
    <source>
        <dbReference type="EMBL" id="HCB75345.1"/>
    </source>
</evidence>
<evidence type="ECO:0000313" key="2">
    <source>
        <dbReference type="Proteomes" id="UP000262699"/>
    </source>
</evidence>
<proteinExistence type="predicted"/>
<protein>
    <submittedName>
        <fullName evidence="1">DNA recombination protein RmuC</fullName>
    </submittedName>
</protein>
<dbReference type="AlphaFoldDB" id="A0A3D0W9B9"/>
<dbReference type="EMBL" id="DOYJ01000119">
    <property type="protein sequence ID" value="HCB75345.1"/>
    <property type="molecule type" value="Genomic_DNA"/>
</dbReference>
<organism evidence="1 2">
    <name type="scientific">Sphingomonas bacterium</name>
    <dbReference type="NCBI Taxonomy" id="1895847"/>
    <lineage>
        <taxon>Bacteria</taxon>
        <taxon>Pseudomonadati</taxon>
        <taxon>Pseudomonadota</taxon>
        <taxon>Alphaproteobacteria</taxon>
        <taxon>Sphingomonadales</taxon>
        <taxon>Sphingomonadaceae</taxon>
        <taxon>Sphingomonas</taxon>
    </lineage>
</organism>